<feature type="compositionally biased region" description="Low complexity" evidence="1">
    <location>
        <begin position="82"/>
        <end position="105"/>
    </location>
</feature>
<feature type="transmembrane region" description="Helical" evidence="2">
    <location>
        <begin position="38"/>
        <end position="60"/>
    </location>
</feature>
<keyword evidence="2" id="KW-1133">Transmembrane helix</keyword>
<dbReference type="Proteomes" id="UP000309550">
    <property type="component" value="Unassembled WGS sequence"/>
</dbReference>
<proteinExistence type="predicted"/>
<sequence>MNNNQGMIGCALGCWMVAAAVGVLTAVLLWVLGDWSFMQGAFGGIVVAVASGLVVSLILCKPLPGPNEVKLETPILGEDTKPAAAKPAAAKPAAVDAPASSPVSARTSAIKPSAPLKGQEDLAARKGSWKYEGQGAAKPAAATQEPAKPAAQADTPARAPVAADGKPEMLEAPRAGGADDLKRISGVGPKIEQTLNALGVYHYDQVASWRKKEIAWVDEQLRFKGRIERDGWIAQAKTLAKGGETEVSKRKKKS</sequence>
<evidence type="ECO:0000256" key="1">
    <source>
        <dbReference type="SAM" id="MobiDB-lite"/>
    </source>
</evidence>
<reference evidence="3 4" key="1">
    <citation type="submission" date="2019-05" db="EMBL/GenBank/DDBJ databases">
        <title>Sulfitobacter sabulilitoris sp. nov., isolated from a marine sand.</title>
        <authorList>
            <person name="Yoon J.-H."/>
        </authorList>
    </citation>
    <scope>NUCLEOTIDE SEQUENCE [LARGE SCALE GENOMIC DNA]</scope>
    <source>
        <strain evidence="3 4">HSMS-29</strain>
    </source>
</reference>
<gene>
    <name evidence="3" type="ORF">FDT80_05060</name>
</gene>
<accession>A0A5S3PKL2</accession>
<evidence type="ECO:0000256" key="2">
    <source>
        <dbReference type="SAM" id="Phobius"/>
    </source>
</evidence>
<feature type="compositionally biased region" description="Low complexity" evidence="1">
    <location>
        <begin position="132"/>
        <end position="153"/>
    </location>
</feature>
<feature type="transmembrane region" description="Helical" evidence="2">
    <location>
        <begin position="12"/>
        <end position="32"/>
    </location>
</feature>
<dbReference type="AlphaFoldDB" id="A0A5S3PKL2"/>
<keyword evidence="2" id="KW-0812">Transmembrane</keyword>
<evidence type="ECO:0000313" key="3">
    <source>
        <dbReference type="EMBL" id="TMM54949.1"/>
    </source>
</evidence>
<feature type="region of interest" description="Disordered" evidence="1">
    <location>
        <begin position="82"/>
        <end position="165"/>
    </location>
</feature>
<comment type="caution">
    <text evidence="3">The sequence shown here is derived from an EMBL/GenBank/DDBJ whole genome shotgun (WGS) entry which is preliminary data.</text>
</comment>
<evidence type="ECO:0000313" key="4">
    <source>
        <dbReference type="Proteomes" id="UP000309550"/>
    </source>
</evidence>
<protein>
    <recommendedName>
        <fullName evidence="5">Endonuclease</fullName>
    </recommendedName>
</protein>
<keyword evidence="4" id="KW-1185">Reference proteome</keyword>
<organism evidence="3 4">
    <name type="scientific">Sulfitobacter sabulilitoris</name>
    <dbReference type="NCBI Taxonomy" id="2562655"/>
    <lineage>
        <taxon>Bacteria</taxon>
        <taxon>Pseudomonadati</taxon>
        <taxon>Pseudomonadota</taxon>
        <taxon>Alphaproteobacteria</taxon>
        <taxon>Rhodobacterales</taxon>
        <taxon>Roseobacteraceae</taxon>
        <taxon>Sulfitobacter</taxon>
    </lineage>
</organism>
<keyword evidence="2" id="KW-0472">Membrane</keyword>
<evidence type="ECO:0008006" key="5">
    <source>
        <dbReference type="Google" id="ProtNLM"/>
    </source>
</evidence>
<dbReference type="OrthoDB" id="9807941at2"/>
<dbReference type="RefSeq" id="WP_138661119.1">
    <property type="nucleotide sequence ID" value="NZ_VANS01000001.1"/>
</dbReference>
<dbReference type="Gene3D" id="1.10.150.20">
    <property type="entry name" value="5' to 3' exonuclease, C-terminal subdomain"/>
    <property type="match status" value="1"/>
</dbReference>
<dbReference type="EMBL" id="VANS01000001">
    <property type="protein sequence ID" value="TMM54949.1"/>
    <property type="molecule type" value="Genomic_DNA"/>
</dbReference>
<name>A0A5S3PKL2_9RHOB</name>